<dbReference type="SUPFAM" id="SSF47769">
    <property type="entry name" value="SAM/Pointed domain"/>
    <property type="match status" value="1"/>
</dbReference>
<dbReference type="Pfam" id="PF00536">
    <property type="entry name" value="SAM_1"/>
    <property type="match status" value="1"/>
</dbReference>
<keyword evidence="1" id="KW-0808">Transferase</keyword>
<dbReference type="HOGENOM" id="CLU_2252593_0_0_1"/>
<evidence type="ECO:0000313" key="1">
    <source>
        <dbReference type="EMBL" id="EKC17228.1"/>
    </source>
</evidence>
<accession>K1P6N2</accession>
<dbReference type="Gene3D" id="1.10.150.50">
    <property type="entry name" value="Transcription Factor, Ets-1"/>
    <property type="match status" value="1"/>
</dbReference>
<dbReference type="GO" id="GO:0035255">
    <property type="term" value="F:ionotropic glutamate receptor binding"/>
    <property type="evidence" value="ECO:0007669"/>
    <property type="project" value="TreeGrafter"/>
</dbReference>
<dbReference type="PANTHER" id="PTHR24135:SF28">
    <property type="entry name" value="LD13733P"/>
    <property type="match status" value="1"/>
</dbReference>
<sequence>MNKLISTIYWSYFLAYNVYNWTPEDVGQWLESRSLSEYKDSFIRNEIRGTELLTLDKGDLQDLGVTKVGHLKRIQQGIKELNNRMTAYDKSLVKGHKGETADRD</sequence>
<dbReference type="InParanoid" id="K1P6N2"/>
<dbReference type="PROSITE" id="PS50105">
    <property type="entry name" value="SAM_DOMAIN"/>
    <property type="match status" value="1"/>
</dbReference>
<dbReference type="PANTHER" id="PTHR24135">
    <property type="entry name" value="SH3 AND MULTIPLE ANKYRIN REPEAT DOMAINS PROTEIN"/>
    <property type="match status" value="1"/>
</dbReference>
<name>K1P6N2_MAGGI</name>
<reference evidence="1" key="1">
    <citation type="journal article" date="2012" name="Nature">
        <title>The oyster genome reveals stress adaptation and complexity of shell formation.</title>
        <authorList>
            <person name="Zhang G."/>
            <person name="Fang X."/>
            <person name="Guo X."/>
            <person name="Li L."/>
            <person name="Luo R."/>
            <person name="Xu F."/>
            <person name="Yang P."/>
            <person name="Zhang L."/>
            <person name="Wang X."/>
            <person name="Qi H."/>
            <person name="Xiong Z."/>
            <person name="Que H."/>
            <person name="Xie Y."/>
            <person name="Holland P.W."/>
            <person name="Paps J."/>
            <person name="Zhu Y."/>
            <person name="Wu F."/>
            <person name="Chen Y."/>
            <person name="Wang J."/>
            <person name="Peng C."/>
            <person name="Meng J."/>
            <person name="Yang L."/>
            <person name="Liu J."/>
            <person name="Wen B."/>
            <person name="Zhang N."/>
            <person name="Huang Z."/>
            <person name="Zhu Q."/>
            <person name="Feng Y."/>
            <person name="Mount A."/>
            <person name="Hedgecock D."/>
            <person name="Xu Z."/>
            <person name="Liu Y."/>
            <person name="Domazet-Loso T."/>
            <person name="Du Y."/>
            <person name="Sun X."/>
            <person name="Zhang S."/>
            <person name="Liu B."/>
            <person name="Cheng P."/>
            <person name="Jiang X."/>
            <person name="Li J."/>
            <person name="Fan D."/>
            <person name="Wang W."/>
            <person name="Fu W."/>
            <person name="Wang T."/>
            <person name="Wang B."/>
            <person name="Zhang J."/>
            <person name="Peng Z."/>
            <person name="Li Y."/>
            <person name="Li N."/>
            <person name="Wang J."/>
            <person name="Chen M."/>
            <person name="He Y."/>
            <person name="Tan F."/>
            <person name="Song X."/>
            <person name="Zheng Q."/>
            <person name="Huang R."/>
            <person name="Yang H."/>
            <person name="Du X."/>
            <person name="Chen L."/>
            <person name="Yang M."/>
            <person name="Gaffney P.M."/>
            <person name="Wang S."/>
            <person name="Luo L."/>
            <person name="She Z."/>
            <person name="Ming Y."/>
            <person name="Huang W."/>
            <person name="Zhang S."/>
            <person name="Huang B."/>
            <person name="Zhang Y."/>
            <person name="Qu T."/>
            <person name="Ni P."/>
            <person name="Miao G."/>
            <person name="Wang J."/>
            <person name="Wang Q."/>
            <person name="Steinberg C.E."/>
            <person name="Wang H."/>
            <person name="Li N."/>
            <person name="Qian L."/>
            <person name="Zhang G."/>
            <person name="Li Y."/>
            <person name="Yang H."/>
            <person name="Liu X."/>
            <person name="Wang J."/>
            <person name="Yin Y."/>
            <person name="Wang J."/>
        </authorList>
    </citation>
    <scope>NUCLEOTIDE SEQUENCE [LARGE SCALE GENOMIC DNA]</scope>
    <source>
        <strain evidence="1">05x7-T-G4-1.051#20</strain>
    </source>
</reference>
<dbReference type="InterPro" id="IPR013761">
    <property type="entry name" value="SAM/pointed_sf"/>
</dbReference>
<dbReference type="EMBL" id="JH823178">
    <property type="protein sequence ID" value="EKC17228.1"/>
    <property type="molecule type" value="Genomic_DNA"/>
</dbReference>
<dbReference type="SMART" id="SM00454">
    <property type="entry name" value="SAM"/>
    <property type="match status" value="1"/>
</dbReference>
<dbReference type="GO" id="GO:0030160">
    <property type="term" value="F:synaptic receptor adaptor activity"/>
    <property type="evidence" value="ECO:0007669"/>
    <property type="project" value="TreeGrafter"/>
</dbReference>
<dbReference type="InterPro" id="IPR051569">
    <property type="entry name" value="SHANK"/>
</dbReference>
<dbReference type="GO" id="GO:0016301">
    <property type="term" value="F:kinase activity"/>
    <property type="evidence" value="ECO:0007669"/>
    <property type="project" value="UniProtKB-KW"/>
</dbReference>
<organism evidence="1">
    <name type="scientific">Magallana gigas</name>
    <name type="common">Pacific oyster</name>
    <name type="synonym">Crassostrea gigas</name>
    <dbReference type="NCBI Taxonomy" id="29159"/>
    <lineage>
        <taxon>Eukaryota</taxon>
        <taxon>Metazoa</taxon>
        <taxon>Spiralia</taxon>
        <taxon>Lophotrochozoa</taxon>
        <taxon>Mollusca</taxon>
        <taxon>Bivalvia</taxon>
        <taxon>Autobranchia</taxon>
        <taxon>Pteriomorphia</taxon>
        <taxon>Ostreida</taxon>
        <taxon>Ostreoidea</taxon>
        <taxon>Ostreidae</taxon>
        <taxon>Magallana</taxon>
    </lineage>
</organism>
<dbReference type="InterPro" id="IPR001660">
    <property type="entry name" value="SAM"/>
</dbReference>
<dbReference type="AlphaFoldDB" id="K1P6N2"/>
<gene>
    <name evidence="1" type="ORF">CGI_10001552</name>
</gene>
<proteinExistence type="predicted"/>
<keyword evidence="1" id="KW-0418">Kinase</keyword>
<protein>
    <submittedName>
        <fullName evidence="1">Diacylglycerol kinase delta</fullName>
    </submittedName>
</protein>